<feature type="compositionally biased region" description="Basic and acidic residues" evidence="1">
    <location>
        <begin position="623"/>
        <end position="639"/>
    </location>
</feature>
<feature type="compositionally biased region" description="Basic residues" evidence="1">
    <location>
        <begin position="1"/>
        <end position="10"/>
    </location>
</feature>
<evidence type="ECO:0000256" key="1">
    <source>
        <dbReference type="SAM" id="MobiDB-lite"/>
    </source>
</evidence>
<reference evidence="2 3" key="1">
    <citation type="journal article" date="2019" name="Sci. Rep.">
        <title>Nanopore sequencing improves the draft genome of the human pathogenic amoeba Naegleria fowleri.</title>
        <authorList>
            <person name="Liechti N."/>
            <person name="Schurch N."/>
            <person name="Bruggmann R."/>
            <person name="Wittwer M."/>
        </authorList>
    </citation>
    <scope>NUCLEOTIDE SEQUENCE [LARGE SCALE GENOMIC DNA]</scope>
    <source>
        <strain evidence="2 3">ATCC 30894</strain>
    </source>
</reference>
<proteinExistence type="predicted"/>
<feature type="region of interest" description="Disordered" evidence="1">
    <location>
        <begin position="620"/>
        <end position="639"/>
    </location>
</feature>
<accession>A0A6A5C8E3</accession>
<feature type="compositionally biased region" description="Polar residues" evidence="1">
    <location>
        <begin position="11"/>
        <end position="21"/>
    </location>
</feature>
<dbReference type="RefSeq" id="XP_044568124.1">
    <property type="nucleotide sequence ID" value="XM_044700778.1"/>
</dbReference>
<feature type="region of interest" description="Disordered" evidence="1">
    <location>
        <begin position="98"/>
        <end position="147"/>
    </location>
</feature>
<dbReference type="Proteomes" id="UP000444721">
    <property type="component" value="Unassembled WGS sequence"/>
</dbReference>
<evidence type="ECO:0000313" key="2">
    <source>
        <dbReference type="EMBL" id="KAF0983411.1"/>
    </source>
</evidence>
<protein>
    <submittedName>
        <fullName evidence="2">Uncharacterized protein</fullName>
    </submittedName>
</protein>
<dbReference type="EMBL" id="VFQX01000006">
    <property type="protein sequence ID" value="KAF0983411.1"/>
    <property type="molecule type" value="Genomic_DNA"/>
</dbReference>
<feature type="region of interest" description="Disordered" evidence="1">
    <location>
        <begin position="183"/>
        <end position="202"/>
    </location>
</feature>
<keyword evidence="3" id="KW-1185">Reference proteome</keyword>
<dbReference type="OrthoDB" id="10516767at2759"/>
<name>A0A6A5C8E3_NAEFO</name>
<dbReference type="VEuPathDB" id="AmoebaDB:FDP41_010476"/>
<dbReference type="GeneID" id="68117691"/>
<gene>
    <name evidence="2" type="ORF">FDP41_010476</name>
</gene>
<evidence type="ECO:0000313" key="3">
    <source>
        <dbReference type="Proteomes" id="UP000444721"/>
    </source>
</evidence>
<dbReference type="AlphaFoldDB" id="A0A6A5C8E3"/>
<organism evidence="2 3">
    <name type="scientific">Naegleria fowleri</name>
    <name type="common">Brain eating amoeba</name>
    <dbReference type="NCBI Taxonomy" id="5763"/>
    <lineage>
        <taxon>Eukaryota</taxon>
        <taxon>Discoba</taxon>
        <taxon>Heterolobosea</taxon>
        <taxon>Tetramitia</taxon>
        <taxon>Eutetramitia</taxon>
        <taxon>Vahlkampfiidae</taxon>
        <taxon>Naegleria</taxon>
    </lineage>
</organism>
<comment type="caution">
    <text evidence="2">The sequence shown here is derived from an EMBL/GenBank/DDBJ whole genome shotgun (WGS) entry which is preliminary data.</text>
</comment>
<feature type="region of interest" description="Disordered" evidence="1">
    <location>
        <begin position="520"/>
        <end position="539"/>
    </location>
</feature>
<feature type="region of interest" description="Disordered" evidence="1">
    <location>
        <begin position="1"/>
        <end position="38"/>
    </location>
</feature>
<dbReference type="VEuPathDB" id="AmoebaDB:NF0081310"/>
<sequence>MSRRFIKRKSNSSINSETAFSEQKEESSPLVIGNNEQETQKHAVLNDHNGDVIFDLVMDENENSESNEQLKQNIVSDLDDCDGSTMEHENGQNLLLPIAQPEKHKTPKKKRRFHKNVPSSAESSPSPSKTLSENETEKFTFNSVAEESSQIQPAQSISYEFHNVQQCVNNETRDQEQVLPIAATENNATSKRTTKSSTDDTTKENIVIKTTKKDSKSSKKTKKRHSTIAAEMLTIDKDNKVCIGGDLYLVRKVSNMYVVDLSKYLPSLYSKKDLPGPLQDLLDDNKYLLNDEKVKLNKQMYITCTMNALQETTNKKVLLFLKGAENIGGTTIQCHICRAPDGAKLICDNSTLFNILHFEQKYDVGKDNVNKKFSFPSLPCTASICKDCIEIHDHGDFEYYAQIGHFVCPHCRSCCPNDRCYSRKNYPNGGLVKYNGRNAEEVFVRLATNTKYELKKQKTEEVSIVEKKESPKEKCEEIEAIAVSSETNQSTMVDEKVNCVGESLASLPSRNLRSKSIITVTKESSSKSNASSQSTSCGDTEISEINNVGCVSFSATGTRHGFPNTEEPLQVATSLFETQQDTPLATSKRKRPSSKGTIQLKTGLVASYLIRSFSRHFSNHRQTQRELKSKTFTTQEKKV</sequence>
<dbReference type="OMA" id="CTASICK"/>
<feature type="compositionally biased region" description="Basic residues" evidence="1">
    <location>
        <begin position="105"/>
        <end position="115"/>
    </location>
</feature>
<feature type="compositionally biased region" description="Polar residues" evidence="1">
    <location>
        <begin position="129"/>
        <end position="147"/>
    </location>
</feature>
<feature type="compositionally biased region" description="Low complexity" evidence="1">
    <location>
        <begin position="526"/>
        <end position="536"/>
    </location>
</feature>
<feature type="compositionally biased region" description="Low complexity" evidence="1">
    <location>
        <begin position="118"/>
        <end position="128"/>
    </location>
</feature>
<dbReference type="VEuPathDB" id="AmoebaDB:NfTy_012420"/>